<dbReference type="SUPFAM" id="SSF81296">
    <property type="entry name" value="E set domains"/>
    <property type="match status" value="2"/>
</dbReference>
<name>A0A8C6VDQ9_NAJNA</name>
<dbReference type="InterPro" id="IPR014756">
    <property type="entry name" value="Ig_E-set"/>
</dbReference>
<dbReference type="GO" id="GO:0005886">
    <property type="term" value="C:plasma membrane"/>
    <property type="evidence" value="ECO:0007669"/>
    <property type="project" value="TreeGrafter"/>
</dbReference>
<dbReference type="PANTHER" id="PTHR11188:SF172">
    <property type="entry name" value="ARRESTIN DOMAIN-CONTAINING PROTEIN 5"/>
    <property type="match status" value="1"/>
</dbReference>
<dbReference type="Gene3D" id="2.60.40.640">
    <property type="match status" value="2"/>
</dbReference>
<dbReference type="InterPro" id="IPR011021">
    <property type="entry name" value="Arrestin-like_N"/>
</dbReference>
<dbReference type="InterPro" id="IPR050357">
    <property type="entry name" value="Arrestin_domain-protein"/>
</dbReference>
<feature type="domain" description="Arrestin C-terminal-like" evidence="2">
    <location>
        <begin position="148"/>
        <end position="285"/>
    </location>
</feature>
<dbReference type="Ensembl" id="ENSNNAT00000002942.1">
    <property type="protein sequence ID" value="ENSNNAP00000002793.1"/>
    <property type="gene ID" value="ENSNNAG00000001935.1"/>
</dbReference>
<evidence type="ECO:0000259" key="2">
    <source>
        <dbReference type="SMART" id="SM01017"/>
    </source>
</evidence>
<evidence type="ECO:0000313" key="3">
    <source>
        <dbReference type="Ensembl" id="ENSNNAP00000002793.1"/>
    </source>
</evidence>
<sequence length="366" mass="41720">MSVVKSIELLIPKEVYLAGSTVEGQLILSLHSTLVDPLLKVELIGRGYLEWTEEAHLDKDYSQRATCVNKADYVHKTKTFKIEHNWLGPGVHKFDFDFILPPRIPSTFTSRVGRISYFLQALCATRELILGKQKKYILVQGTSLYSQDTYPLVVEVQQVLSIYLPGDNISFTTEITNPTGKSIRKVTFALHSVVLYKAFNFRAERRTLEQHEEMMRLESNIERGPCEFTKIHSTLCLPQVMPVTSAQKSDDIMEIGYELMGTVHFPWCLNRVVAKIPIVIRNEATGSPEERREDRGSLTPKPSSVFIQIGRYSFQKWITFSLPSSRFIKSSLYVSTSETHCPLGWVLPDVLKLRPSWSPPIYGCRS</sequence>
<dbReference type="Pfam" id="PF00339">
    <property type="entry name" value="Arrestin_N"/>
    <property type="match status" value="1"/>
</dbReference>
<dbReference type="InterPro" id="IPR014752">
    <property type="entry name" value="Arrestin-like_C"/>
</dbReference>
<evidence type="ECO:0000256" key="1">
    <source>
        <dbReference type="ARBA" id="ARBA00005298"/>
    </source>
</evidence>
<dbReference type="GeneTree" id="ENSGT00510000049183"/>
<gene>
    <name evidence="3" type="primary">ARRDC5</name>
</gene>
<dbReference type="InterPro" id="IPR011022">
    <property type="entry name" value="Arrestin_C-like"/>
</dbReference>
<dbReference type="AlphaFoldDB" id="A0A8C6VDQ9"/>
<comment type="similarity">
    <text evidence="1">Belongs to the arrestin family.</text>
</comment>
<accession>A0A8C6VDQ9</accession>
<reference evidence="3" key="1">
    <citation type="submission" date="2025-08" db="UniProtKB">
        <authorList>
            <consortium name="Ensembl"/>
        </authorList>
    </citation>
    <scope>IDENTIFICATION</scope>
</reference>
<organism evidence="3 4">
    <name type="scientific">Naja naja</name>
    <name type="common">Indian cobra</name>
    <dbReference type="NCBI Taxonomy" id="35670"/>
    <lineage>
        <taxon>Eukaryota</taxon>
        <taxon>Metazoa</taxon>
        <taxon>Chordata</taxon>
        <taxon>Craniata</taxon>
        <taxon>Vertebrata</taxon>
        <taxon>Euteleostomi</taxon>
        <taxon>Lepidosauria</taxon>
        <taxon>Squamata</taxon>
        <taxon>Bifurcata</taxon>
        <taxon>Unidentata</taxon>
        <taxon>Episquamata</taxon>
        <taxon>Toxicofera</taxon>
        <taxon>Serpentes</taxon>
        <taxon>Colubroidea</taxon>
        <taxon>Elapidae</taxon>
        <taxon>Elapinae</taxon>
        <taxon>Naja</taxon>
    </lineage>
</organism>
<reference evidence="3" key="2">
    <citation type="submission" date="2025-09" db="UniProtKB">
        <authorList>
            <consortium name="Ensembl"/>
        </authorList>
    </citation>
    <scope>IDENTIFICATION</scope>
</reference>
<evidence type="ECO:0000313" key="4">
    <source>
        <dbReference type="Proteomes" id="UP000694559"/>
    </source>
</evidence>
<protein>
    <submittedName>
        <fullName evidence="3">Arrestin domain containing 5</fullName>
    </submittedName>
</protein>
<dbReference type="PANTHER" id="PTHR11188">
    <property type="entry name" value="ARRESTIN DOMAIN CONTAINING PROTEIN"/>
    <property type="match status" value="1"/>
</dbReference>
<dbReference type="GO" id="GO:0015031">
    <property type="term" value="P:protein transport"/>
    <property type="evidence" value="ECO:0007669"/>
    <property type="project" value="TreeGrafter"/>
</dbReference>
<dbReference type="SMART" id="SM01017">
    <property type="entry name" value="Arrestin_C"/>
    <property type="match status" value="1"/>
</dbReference>
<dbReference type="Pfam" id="PF02752">
    <property type="entry name" value="Arrestin_C"/>
    <property type="match status" value="1"/>
</dbReference>
<dbReference type="Proteomes" id="UP000694559">
    <property type="component" value="Unplaced"/>
</dbReference>
<keyword evidence="4" id="KW-1185">Reference proteome</keyword>
<dbReference type="OMA" id="MTRFNTT"/>
<dbReference type="GO" id="GO:0005768">
    <property type="term" value="C:endosome"/>
    <property type="evidence" value="ECO:0007669"/>
    <property type="project" value="TreeGrafter"/>
</dbReference>
<dbReference type="OrthoDB" id="7785529at2759"/>
<proteinExistence type="inferred from homology"/>
<dbReference type="GO" id="GO:0007283">
    <property type="term" value="P:spermatogenesis"/>
    <property type="evidence" value="ECO:0007669"/>
    <property type="project" value="Ensembl"/>
</dbReference>